<dbReference type="PROSITE" id="PS51450">
    <property type="entry name" value="LRR"/>
    <property type="match status" value="6"/>
</dbReference>
<reference evidence="13 14" key="1">
    <citation type="submission" date="2018-02" db="EMBL/GenBank/DDBJ databases">
        <authorList>
            <person name="Cohen D.B."/>
            <person name="Kent A.D."/>
        </authorList>
    </citation>
    <scope>NUCLEOTIDE SEQUENCE [LARGE SCALE GENOMIC DNA]</scope>
    <source>
        <strain evidence="13 14">CCAP 1448/3</strain>
    </source>
</reference>
<dbReference type="InterPro" id="IPR036388">
    <property type="entry name" value="WH-like_DNA-bd_sf"/>
</dbReference>
<dbReference type="PANTHER" id="PTHR45752">
    <property type="entry name" value="LEUCINE-RICH REPEAT-CONTAINING"/>
    <property type="match status" value="1"/>
</dbReference>
<dbReference type="InterPro" id="IPR032675">
    <property type="entry name" value="LRR_dom_sf"/>
</dbReference>
<keyword evidence="9" id="KW-0342">GTP-binding</keyword>
<dbReference type="GO" id="GO:0005524">
    <property type="term" value="F:ATP binding"/>
    <property type="evidence" value="ECO:0007669"/>
    <property type="project" value="UniProtKB-KW"/>
</dbReference>
<dbReference type="PRINTS" id="PR00449">
    <property type="entry name" value="RASTRNSFRMNG"/>
</dbReference>
<keyword evidence="5" id="KW-0677">Repeat</keyword>
<dbReference type="Gene3D" id="3.30.310.200">
    <property type="match status" value="1"/>
</dbReference>
<dbReference type="SUPFAM" id="SSF52058">
    <property type="entry name" value="L domain-like"/>
    <property type="match status" value="1"/>
</dbReference>
<dbReference type="FunFam" id="3.80.10.10:FF:001164">
    <property type="entry name" value="GH01279p"/>
    <property type="match status" value="1"/>
</dbReference>
<accession>A0A2T1C2Q3</accession>
<dbReference type="PANTHER" id="PTHR45752:SF187">
    <property type="entry name" value="LEUCINE-RICH REPEAT AND IQ DOMAIN-CONTAINING PROTEIN 4"/>
    <property type="match status" value="1"/>
</dbReference>
<evidence type="ECO:0000256" key="1">
    <source>
        <dbReference type="ARBA" id="ARBA00012513"/>
    </source>
</evidence>
<dbReference type="InterPro" id="IPR001611">
    <property type="entry name" value="Leu-rich_rpt"/>
</dbReference>
<keyword evidence="14" id="KW-1185">Reference proteome</keyword>
<sequence>MKREELLRLIERAAAEGWKELDLAGLGLEELPEEIGKCTQLETLVLGKWDEEKYQWVGNQLTEFPDVILQLTNLKTLNLNFNQIRAIPKAIAELSKLTSLNLWSNQIRAIPEAIAKLSKLTWLDLSINQITEIPEAIAELSKLTWLNLSSNQITEIPEAIAELSNLTWLNLWSNQITEIPEAIAELSNLTELDLSFNQITEIPAYIAQLSKLTELDLSGNQITEIPEAMRRLEKLEKLDLRGNLLPIPPEILGKKEFWQDPGDVHTILDFYFQTRDPNATEELNEAKLLIVGEGEAGKTTLAHKLLNPDYELKEQEPTTEGIDVLRWEVLQANGKPFRVHLWDFGGQEIYHTTHQFFLTERSLYILLVDNRRQNPNLCYWLSIIELLSDKSPVLLVQNEKQDIRCEINISQLRGDFDNLETSVATNLATNRGLENLKRHLQQRITTLKHVGEPIPKHWANVRYVLENYAQRQTRIEANEFYQICANHGFDKSDKRAMLSLSHYLHHLGIILHFQKDPVLKHLVILRPEWATNAVYKVTSNKQVIANFGYFTDKNLSEIWHDQEYNDLHDELLQLLKNFKLCYEIPNQPKHYIAPQLLALEPPSYTWDDTDNLIIRYEYDFMPKGIITRLMVEMHGLIKDNLVWRDGVILGDNYTQAEVIENYHQREISIRISGTQKKPLLERIRYEIWKIHQSYDNRLKYQEFIPCNCVKCKESKLPHTYPFQILQQFYSDRQYQIQCQKSYQMVNVRGLMDDFPDPSQQWEREQASGKEHLSSQNIFINPPRDTMTQESPKNQFIFNNPVSAGAIGSDNEVHDNQFIQTNNANTAELLKSIASLRQTAQQFPEDVRDEIIIDIEDVEAEIQKPEAERNHTRLKKSLKAIIATAIAIAIPIAGITDFTNTALDLGSKLGIELHLPPAP</sequence>
<proteinExistence type="predicted"/>
<evidence type="ECO:0000256" key="8">
    <source>
        <dbReference type="ARBA" id="ARBA00022840"/>
    </source>
</evidence>
<evidence type="ECO:0000313" key="14">
    <source>
        <dbReference type="Proteomes" id="UP000238762"/>
    </source>
</evidence>
<dbReference type="InterPro" id="IPR020859">
    <property type="entry name" value="ROC"/>
</dbReference>
<dbReference type="InterPro" id="IPR032171">
    <property type="entry name" value="COR-A"/>
</dbReference>
<dbReference type="SMART" id="SM00365">
    <property type="entry name" value="LRR_SD22"/>
    <property type="match status" value="5"/>
</dbReference>
<dbReference type="GO" id="GO:0009274">
    <property type="term" value="C:peptidoglycan-based cell wall"/>
    <property type="evidence" value="ECO:0007669"/>
    <property type="project" value="UniProtKB-ARBA"/>
</dbReference>
<evidence type="ECO:0000313" key="13">
    <source>
        <dbReference type="EMBL" id="PSB02484.1"/>
    </source>
</evidence>
<dbReference type="OrthoDB" id="459949at2"/>
<dbReference type="Gene3D" id="3.40.50.300">
    <property type="entry name" value="P-loop containing nucleotide triphosphate hydrolases"/>
    <property type="match status" value="1"/>
</dbReference>
<dbReference type="PROSITE" id="PS51424">
    <property type="entry name" value="ROC"/>
    <property type="match status" value="1"/>
</dbReference>
<keyword evidence="4" id="KW-0808">Transferase</keyword>
<dbReference type="Gene3D" id="1.10.10.2200">
    <property type="match status" value="1"/>
</dbReference>
<dbReference type="InterPro" id="IPR027417">
    <property type="entry name" value="P-loop_NTPase"/>
</dbReference>
<dbReference type="SMART" id="SM00369">
    <property type="entry name" value="LRR_TYP"/>
    <property type="match status" value="8"/>
</dbReference>
<keyword evidence="7" id="KW-0418">Kinase</keyword>
<feature type="domain" description="Roc" evidence="12">
    <location>
        <begin position="279"/>
        <end position="447"/>
    </location>
</feature>
<dbReference type="Proteomes" id="UP000238762">
    <property type="component" value="Unassembled WGS sequence"/>
</dbReference>
<dbReference type="Pfam" id="PF13516">
    <property type="entry name" value="LRR_6"/>
    <property type="match status" value="1"/>
</dbReference>
<evidence type="ECO:0000256" key="9">
    <source>
        <dbReference type="ARBA" id="ARBA00023134"/>
    </source>
</evidence>
<comment type="caution">
    <text evidence="13">The sequence shown here is derived from an EMBL/GenBank/DDBJ whole genome shotgun (WGS) entry which is preliminary data.</text>
</comment>
<dbReference type="InterPro" id="IPR003591">
    <property type="entry name" value="Leu-rich_rpt_typical-subtyp"/>
</dbReference>
<comment type="catalytic activity">
    <reaction evidence="10">
        <text>L-threonyl-[protein] + ATP = O-phospho-L-threonyl-[protein] + ADP + H(+)</text>
        <dbReference type="Rhea" id="RHEA:46608"/>
        <dbReference type="Rhea" id="RHEA-COMP:11060"/>
        <dbReference type="Rhea" id="RHEA-COMP:11605"/>
        <dbReference type="ChEBI" id="CHEBI:15378"/>
        <dbReference type="ChEBI" id="CHEBI:30013"/>
        <dbReference type="ChEBI" id="CHEBI:30616"/>
        <dbReference type="ChEBI" id="CHEBI:61977"/>
        <dbReference type="ChEBI" id="CHEBI:456216"/>
        <dbReference type="EC" id="2.7.11.1"/>
    </reaction>
</comment>
<dbReference type="Pfam" id="PF16095">
    <property type="entry name" value="COR-A"/>
    <property type="match status" value="1"/>
</dbReference>
<dbReference type="GO" id="GO:0004674">
    <property type="term" value="F:protein serine/threonine kinase activity"/>
    <property type="evidence" value="ECO:0007669"/>
    <property type="project" value="UniProtKB-KW"/>
</dbReference>
<dbReference type="Pfam" id="PF00560">
    <property type="entry name" value="LRR_1"/>
    <property type="match status" value="1"/>
</dbReference>
<evidence type="ECO:0000256" key="2">
    <source>
        <dbReference type="ARBA" id="ARBA00022527"/>
    </source>
</evidence>
<dbReference type="SUPFAM" id="SSF52540">
    <property type="entry name" value="P-loop containing nucleoside triphosphate hydrolases"/>
    <property type="match status" value="1"/>
</dbReference>
<dbReference type="RefSeq" id="WP_106289057.1">
    <property type="nucleotide sequence ID" value="NZ_CAWNTC010000063.1"/>
</dbReference>
<dbReference type="EC" id="2.7.11.1" evidence="1"/>
<reference evidence="13 14" key="2">
    <citation type="submission" date="2018-03" db="EMBL/GenBank/DDBJ databases">
        <title>The ancient ancestry and fast evolution of plastids.</title>
        <authorList>
            <person name="Moore K.R."/>
            <person name="Magnabosco C."/>
            <person name="Momper L."/>
            <person name="Gold D.A."/>
            <person name="Bosak T."/>
            <person name="Fournier G.P."/>
        </authorList>
    </citation>
    <scope>NUCLEOTIDE SEQUENCE [LARGE SCALE GENOMIC DNA]</scope>
    <source>
        <strain evidence="13 14">CCAP 1448/3</strain>
    </source>
</reference>
<evidence type="ECO:0000256" key="11">
    <source>
        <dbReference type="ARBA" id="ARBA00048679"/>
    </source>
</evidence>
<dbReference type="InterPro" id="IPR057263">
    <property type="entry name" value="COR-B"/>
</dbReference>
<dbReference type="Gene3D" id="3.80.10.10">
    <property type="entry name" value="Ribonuclease Inhibitor"/>
    <property type="match status" value="2"/>
</dbReference>
<dbReference type="AlphaFoldDB" id="A0A2T1C2Q3"/>
<dbReference type="Gene3D" id="1.10.10.10">
    <property type="entry name" value="Winged helix-like DNA-binding domain superfamily/Winged helix DNA-binding domain"/>
    <property type="match status" value="1"/>
</dbReference>
<dbReference type="EMBL" id="PVWJ01000058">
    <property type="protein sequence ID" value="PSB02484.1"/>
    <property type="molecule type" value="Genomic_DNA"/>
</dbReference>
<evidence type="ECO:0000256" key="3">
    <source>
        <dbReference type="ARBA" id="ARBA00022614"/>
    </source>
</evidence>
<dbReference type="SMART" id="SM00364">
    <property type="entry name" value="LRR_BAC"/>
    <property type="match status" value="7"/>
</dbReference>
<name>A0A2T1C2Q3_9CYAN</name>
<evidence type="ECO:0000256" key="7">
    <source>
        <dbReference type="ARBA" id="ARBA00022777"/>
    </source>
</evidence>
<dbReference type="Pfam" id="PF13855">
    <property type="entry name" value="LRR_8"/>
    <property type="match status" value="2"/>
</dbReference>
<dbReference type="Pfam" id="PF25497">
    <property type="entry name" value="COR-B"/>
    <property type="match status" value="1"/>
</dbReference>
<evidence type="ECO:0000256" key="4">
    <source>
        <dbReference type="ARBA" id="ARBA00022679"/>
    </source>
</evidence>
<organism evidence="13 14">
    <name type="scientific">Merismopedia glauca CCAP 1448/3</name>
    <dbReference type="NCBI Taxonomy" id="1296344"/>
    <lineage>
        <taxon>Bacteria</taxon>
        <taxon>Bacillati</taxon>
        <taxon>Cyanobacteriota</taxon>
        <taxon>Cyanophyceae</taxon>
        <taxon>Synechococcales</taxon>
        <taxon>Merismopediaceae</taxon>
        <taxon>Merismopedia</taxon>
    </lineage>
</organism>
<evidence type="ECO:0000256" key="5">
    <source>
        <dbReference type="ARBA" id="ARBA00022737"/>
    </source>
</evidence>
<gene>
    <name evidence="13" type="ORF">C7B64_12850</name>
</gene>
<evidence type="ECO:0000259" key="12">
    <source>
        <dbReference type="PROSITE" id="PS51424"/>
    </source>
</evidence>
<comment type="catalytic activity">
    <reaction evidence="11">
        <text>L-seryl-[protein] + ATP = O-phospho-L-seryl-[protein] + ADP + H(+)</text>
        <dbReference type="Rhea" id="RHEA:17989"/>
        <dbReference type="Rhea" id="RHEA-COMP:9863"/>
        <dbReference type="Rhea" id="RHEA-COMP:11604"/>
        <dbReference type="ChEBI" id="CHEBI:15378"/>
        <dbReference type="ChEBI" id="CHEBI:29999"/>
        <dbReference type="ChEBI" id="CHEBI:30616"/>
        <dbReference type="ChEBI" id="CHEBI:83421"/>
        <dbReference type="ChEBI" id="CHEBI:456216"/>
        <dbReference type="EC" id="2.7.11.1"/>
    </reaction>
</comment>
<dbReference type="Pfam" id="PF08477">
    <property type="entry name" value="Roc"/>
    <property type="match status" value="1"/>
</dbReference>
<evidence type="ECO:0000256" key="10">
    <source>
        <dbReference type="ARBA" id="ARBA00047899"/>
    </source>
</evidence>
<keyword evidence="8" id="KW-0067">ATP-binding</keyword>
<keyword evidence="2" id="KW-0723">Serine/threonine-protein kinase</keyword>
<dbReference type="InterPro" id="IPR050715">
    <property type="entry name" value="LRR-SigEffector_domain"/>
</dbReference>
<keyword evidence="3" id="KW-0433">Leucine-rich repeat</keyword>
<evidence type="ECO:0000256" key="6">
    <source>
        <dbReference type="ARBA" id="ARBA00022741"/>
    </source>
</evidence>
<keyword evidence="6" id="KW-0547">Nucleotide-binding</keyword>
<protein>
    <recommendedName>
        <fullName evidence="1">non-specific serine/threonine protein kinase</fullName>
        <ecNumber evidence="1">2.7.11.1</ecNumber>
    </recommendedName>
</protein>